<organism evidence="2 3">
    <name type="scientific">Caerostris extrusa</name>
    <name type="common">Bark spider</name>
    <name type="synonym">Caerostris bankana</name>
    <dbReference type="NCBI Taxonomy" id="172846"/>
    <lineage>
        <taxon>Eukaryota</taxon>
        <taxon>Metazoa</taxon>
        <taxon>Ecdysozoa</taxon>
        <taxon>Arthropoda</taxon>
        <taxon>Chelicerata</taxon>
        <taxon>Arachnida</taxon>
        <taxon>Araneae</taxon>
        <taxon>Araneomorphae</taxon>
        <taxon>Entelegynae</taxon>
        <taxon>Araneoidea</taxon>
        <taxon>Araneidae</taxon>
        <taxon>Caerostris</taxon>
    </lineage>
</organism>
<dbReference type="AlphaFoldDB" id="A0AAV4NXD4"/>
<sequence length="97" mass="10869">MHQIPKHGRTSLTTHTPSRKHQTIRTKVSAALKNLSQQTLSERKKRKKSWKQASPSFVELPTPGASPGNVFGKGSPRIRWALVKPKTHALVNIRSLQ</sequence>
<gene>
    <name evidence="2" type="ORF">CEXT_57531</name>
</gene>
<evidence type="ECO:0000313" key="3">
    <source>
        <dbReference type="Proteomes" id="UP001054945"/>
    </source>
</evidence>
<proteinExistence type="predicted"/>
<protein>
    <submittedName>
        <fullName evidence="2">Uncharacterized protein</fullName>
    </submittedName>
</protein>
<keyword evidence="3" id="KW-1185">Reference proteome</keyword>
<comment type="caution">
    <text evidence="2">The sequence shown here is derived from an EMBL/GenBank/DDBJ whole genome shotgun (WGS) entry which is preliminary data.</text>
</comment>
<dbReference type="Proteomes" id="UP001054945">
    <property type="component" value="Unassembled WGS sequence"/>
</dbReference>
<accession>A0AAV4NXD4</accession>
<reference evidence="2 3" key="1">
    <citation type="submission" date="2021-06" db="EMBL/GenBank/DDBJ databases">
        <title>Caerostris extrusa draft genome.</title>
        <authorList>
            <person name="Kono N."/>
            <person name="Arakawa K."/>
        </authorList>
    </citation>
    <scope>NUCLEOTIDE SEQUENCE [LARGE SCALE GENOMIC DNA]</scope>
</reference>
<dbReference type="EMBL" id="BPLR01021262">
    <property type="protein sequence ID" value="GIX87717.1"/>
    <property type="molecule type" value="Genomic_DNA"/>
</dbReference>
<evidence type="ECO:0000313" key="2">
    <source>
        <dbReference type="EMBL" id="GIX87717.1"/>
    </source>
</evidence>
<name>A0AAV4NXD4_CAEEX</name>
<evidence type="ECO:0000256" key="1">
    <source>
        <dbReference type="SAM" id="MobiDB-lite"/>
    </source>
</evidence>
<feature type="region of interest" description="Disordered" evidence="1">
    <location>
        <begin position="1"/>
        <end position="71"/>
    </location>
</feature>